<dbReference type="OrthoDB" id="2507647at2759"/>
<evidence type="ECO:0000256" key="1">
    <source>
        <dbReference type="SAM" id="MobiDB-lite"/>
    </source>
</evidence>
<feature type="compositionally biased region" description="Low complexity" evidence="1">
    <location>
        <begin position="186"/>
        <end position="196"/>
    </location>
</feature>
<proteinExistence type="predicted"/>
<feature type="compositionally biased region" description="Basic and acidic residues" evidence="1">
    <location>
        <begin position="244"/>
        <end position="254"/>
    </location>
</feature>
<feature type="region of interest" description="Disordered" evidence="1">
    <location>
        <begin position="496"/>
        <end position="565"/>
    </location>
</feature>
<keyword evidence="3" id="KW-1185">Reference proteome</keyword>
<evidence type="ECO:0000313" key="3">
    <source>
        <dbReference type="Proteomes" id="UP000623467"/>
    </source>
</evidence>
<name>A0A8H6ZDT8_9AGAR</name>
<feature type="compositionally biased region" description="Low complexity" evidence="1">
    <location>
        <begin position="90"/>
        <end position="103"/>
    </location>
</feature>
<gene>
    <name evidence="2" type="ORF">MSAN_00434900</name>
</gene>
<feature type="region of interest" description="Disordered" evidence="1">
    <location>
        <begin position="1"/>
        <end position="225"/>
    </location>
</feature>
<feature type="compositionally biased region" description="Acidic residues" evidence="1">
    <location>
        <begin position="54"/>
        <end position="69"/>
    </location>
</feature>
<accession>A0A8H6ZDT8</accession>
<feature type="compositionally biased region" description="Polar residues" evidence="1">
    <location>
        <begin position="155"/>
        <end position="169"/>
    </location>
</feature>
<feature type="compositionally biased region" description="Pro residues" evidence="1">
    <location>
        <begin position="142"/>
        <end position="154"/>
    </location>
</feature>
<evidence type="ECO:0000313" key="2">
    <source>
        <dbReference type="EMBL" id="KAF7375469.1"/>
    </source>
</evidence>
<dbReference type="Proteomes" id="UP000623467">
    <property type="component" value="Unassembled WGS sequence"/>
</dbReference>
<feature type="compositionally biased region" description="Basic and acidic residues" evidence="1">
    <location>
        <begin position="496"/>
        <end position="510"/>
    </location>
</feature>
<comment type="caution">
    <text evidence="2">The sequence shown here is derived from an EMBL/GenBank/DDBJ whole genome shotgun (WGS) entry which is preliminary data.</text>
</comment>
<reference evidence="2" key="1">
    <citation type="submission" date="2020-05" db="EMBL/GenBank/DDBJ databases">
        <title>Mycena genomes resolve the evolution of fungal bioluminescence.</title>
        <authorList>
            <person name="Tsai I.J."/>
        </authorList>
    </citation>
    <scope>NUCLEOTIDE SEQUENCE</scope>
    <source>
        <strain evidence="2">160909Yilan</strain>
    </source>
</reference>
<feature type="region of interest" description="Disordered" evidence="1">
    <location>
        <begin position="244"/>
        <end position="287"/>
    </location>
</feature>
<feature type="compositionally biased region" description="Acidic residues" evidence="1">
    <location>
        <begin position="533"/>
        <end position="547"/>
    </location>
</feature>
<feature type="compositionally biased region" description="Low complexity" evidence="1">
    <location>
        <begin position="256"/>
        <end position="267"/>
    </location>
</feature>
<organism evidence="2 3">
    <name type="scientific">Mycena sanguinolenta</name>
    <dbReference type="NCBI Taxonomy" id="230812"/>
    <lineage>
        <taxon>Eukaryota</taxon>
        <taxon>Fungi</taxon>
        <taxon>Dikarya</taxon>
        <taxon>Basidiomycota</taxon>
        <taxon>Agaricomycotina</taxon>
        <taxon>Agaricomycetes</taxon>
        <taxon>Agaricomycetidae</taxon>
        <taxon>Agaricales</taxon>
        <taxon>Marasmiineae</taxon>
        <taxon>Mycenaceae</taxon>
        <taxon>Mycena</taxon>
    </lineage>
</organism>
<feature type="region of interest" description="Disordered" evidence="1">
    <location>
        <begin position="583"/>
        <end position="608"/>
    </location>
</feature>
<dbReference type="EMBL" id="JACAZH010000002">
    <property type="protein sequence ID" value="KAF7375469.1"/>
    <property type="molecule type" value="Genomic_DNA"/>
</dbReference>
<dbReference type="AlphaFoldDB" id="A0A8H6ZDT8"/>
<feature type="compositionally biased region" description="Basic residues" evidence="1">
    <location>
        <begin position="589"/>
        <end position="608"/>
    </location>
</feature>
<sequence>MATIVERPLSAFSMSASPSIVPQRRRRESIEIIDVDSFEEPNTRPAQRRRVEQEQPDVIELLDSDDEPSGDTNAAESSGASRGGSRRGSHFSAATAQANSSTAGPSRGRHFISPPPPVPDGQSIPPVPPVPQRYSTFASFPPTRPRPARVPVPPSSNLNANEGSTSSSAVPDPIRASSRPFAFELSSSRPGSSRAAAHPDPVSDDEDLSAFDFRPAPSARHNPPMGFGGALISYNNARLEEERLASQRRAERRAAGGRVAPAVALAGSSSGVTRAGGGGHRPHAAPGNSIMRRLASLNPFRWGDELLGQHHDVDLLALADDTDERTRGDAQLALDMYLQEHEDRFNARFSHPARGFARRELALLRGWRGGFRFGGTGAGGGADEEEAYRPEWTHPASADAGFAFDFAPSEIIVPEAEGTGNRKGKGKEVVIDVDAEKEGVSTLLVCARCLDPLLVRADGDTDGGEEEARKRKVWGLRCGHVIDGKCLEELRRPVEEDADARAADTTDERAASPGPQSRQVGKGKGKAKARDLVEEEQENDELFDEDVPSSSGDNGIRSRLRSRASAPGAFTSIATPSAFDIAVPVPVPPRKRPPPKRKGKGKGRARPKKPVVEARYEWVCPVAGCGRIHMSEKIDGVWVNAPEKGAIGMFV</sequence>
<protein>
    <submittedName>
        <fullName evidence="2">Uncharacterized protein</fullName>
    </submittedName>
</protein>
<feature type="compositionally biased region" description="Pro residues" evidence="1">
    <location>
        <begin position="113"/>
        <end position="131"/>
    </location>
</feature>